<dbReference type="EMBL" id="UYSU01037330">
    <property type="protein sequence ID" value="VDL98900.1"/>
    <property type="molecule type" value="Genomic_DNA"/>
</dbReference>
<gene>
    <name evidence="2" type="ORF">SSLN_LOCUS12515</name>
</gene>
<evidence type="ECO:0000313" key="2">
    <source>
        <dbReference type="EMBL" id="VDL98900.1"/>
    </source>
</evidence>
<accession>A0A183T7R7</accession>
<reference evidence="4" key="1">
    <citation type="submission" date="2016-06" db="UniProtKB">
        <authorList>
            <consortium name="WormBaseParasite"/>
        </authorList>
    </citation>
    <scope>IDENTIFICATION</scope>
</reference>
<dbReference type="WBParaSite" id="SSLN_0001298501-mRNA-1">
    <property type="protein sequence ID" value="SSLN_0001298501-mRNA-1"/>
    <property type="gene ID" value="SSLN_0001298501"/>
</dbReference>
<dbReference type="OrthoDB" id="6315675at2759"/>
<sequence length="377" mass="41052">MHDFPQPVAIHRVKGFRQYHEGSVEVSPHLLTLLLQLASGEDHVNCFSVSSEATLAFREQSLLQVSVQAIEENAGIPLDFLSFARHPGILHLPQPLLYKAATSVEGCLICSSRASDVGFEQLVLLGKQSVDSSVVVIEPVSVQTTYAAEDIQGGGLDGVTQLTPAVLHRDVHVGDWKTKPHLGDDEAVIRLSVGTGDCLCHQHVLFISPSEENILQEVPVSQPEVYPGRLLPHREANEGVNQQETVFRKGSQKEAVIVTATETIGTQHSLQGSAACPDAGVEVTKDNLLVRLRHSHQQGVQFIVEFVPRRIRTRHWVSVSSDDGGENVSLKRQAEAHQAIIDTLRQTGQTSHDVVSDGKGDTASPRSAFGRSLQKKV</sequence>
<name>A0A183T7R7_SCHSO</name>
<organism evidence="4">
    <name type="scientific">Schistocephalus solidus</name>
    <name type="common">Tapeworm</name>
    <dbReference type="NCBI Taxonomy" id="70667"/>
    <lineage>
        <taxon>Eukaryota</taxon>
        <taxon>Metazoa</taxon>
        <taxon>Spiralia</taxon>
        <taxon>Lophotrochozoa</taxon>
        <taxon>Platyhelminthes</taxon>
        <taxon>Cestoda</taxon>
        <taxon>Eucestoda</taxon>
        <taxon>Diphyllobothriidea</taxon>
        <taxon>Diphyllobothriidae</taxon>
        <taxon>Schistocephalus</taxon>
    </lineage>
</organism>
<feature type="region of interest" description="Disordered" evidence="1">
    <location>
        <begin position="346"/>
        <end position="377"/>
    </location>
</feature>
<evidence type="ECO:0000256" key="1">
    <source>
        <dbReference type="SAM" id="MobiDB-lite"/>
    </source>
</evidence>
<proteinExistence type="predicted"/>
<dbReference type="AlphaFoldDB" id="A0A183T7R7"/>
<protein>
    <submittedName>
        <fullName evidence="4">Nuclear pore membrane glycoprotein</fullName>
    </submittedName>
</protein>
<dbReference type="Proteomes" id="UP000275846">
    <property type="component" value="Unassembled WGS sequence"/>
</dbReference>
<evidence type="ECO:0000313" key="3">
    <source>
        <dbReference type="Proteomes" id="UP000275846"/>
    </source>
</evidence>
<evidence type="ECO:0000313" key="4">
    <source>
        <dbReference type="WBParaSite" id="SSLN_0001298501-mRNA-1"/>
    </source>
</evidence>
<reference evidence="2 3" key="2">
    <citation type="submission" date="2018-11" db="EMBL/GenBank/DDBJ databases">
        <authorList>
            <consortium name="Pathogen Informatics"/>
        </authorList>
    </citation>
    <scope>NUCLEOTIDE SEQUENCE [LARGE SCALE GENOMIC DNA]</scope>
    <source>
        <strain evidence="2 3">NST_G2</strain>
    </source>
</reference>
<keyword evidence="3" id="KW-1185">Reference proteome</keyword>